<proteinExistence type="predicted"/>
<evidence type="ECO:0000259" key="1">
    <source>
        <dbReference type="Pfam" id="PF17919"/>
    </source>
</evidence>
<dbReference type="SUPFAM" id="SSF56672">
    <property type="entry name" value="DNA/RNA polymerases"/>
    <property type="match status" value="1"/>
</dbReference>
<dbReference type="PANTHER" id="PTHR46148:SF60">
    <property type="entry name" value="CHROMO DOMAIN-CONTAINING PROTEIN"/>
    <property type="match status" value="1"/>
</dbReference>
<dbReference type="PANTHER" id="PTHR46148">
    <property type="entry name" value="CHROMO DOMAIN-CONTAINING PROTEIN"/>
    <property type="match status" value="1"/>
</dbReference>
<reference evidence="2" key="1">
    <citation type="submission" date="2023-08" db="EMBL/GenBank/DDBJ databases">
        <title>A de novo genome assembly of Solanum verrucosum Schlechtendal, a Mexican diploid species geographically isolated from the other diploid A-genome species in potato relatives.</title>
        <authorList>
            <person name="Hosaka K."/>
        </authorList>
    </citation>
    <scope>NUCLEOTIDE SEQUENCE</scope>
    <source>
        <tissue evidence="2">Young leaves</tissue>
    </source>
</reference>
<gene>
    <name evidence="2" type="ORF">MTR67_003372</name>
</gene>
<evidence type="ECO:0000313" key="2">
    <source>
        <dbReference type="EMBL" id="WMV09987.1"/>
    </source>
</evidence>
<dbReference type="Proteomes" id="UP001234989">
    <property type="component" value="Chromosome 1"/>
</dbReference>
<evidence type="ECO:0000313" key="3">
    <source>
        <dbReference type="Proteomes" id="UP001234989"/>
    </source>
</evidence>
<dbReference type="Pfam" id="PF17919">
    <property type="entry name" value="RT_RNaseH_2"/>
    <property type="match status" value="1"/>
</dbReference>
<protein>
    <recommendedName>
        <fullName evidence="1">Reverse transcriptase/retrotransposon-derived protein RNase H-like domain-containing protein</fullName>
    </recommendedName>
</protein>
<dbReference type="InterPro" id="IPR041577">
    <property type="entry name" value="RT_RNaseH_2"/>
</dbReference>
<organism evidence="2 3">
    <name type="scientific">Solanum verrucosum</name>
    <dbReference type="NCBI Taxonomy" id="315347"/>
    <lineage>
        <taxon>Eukaryota</taxon>
        <taxon>Viridiplantae</taxon>
        <taxon>Streptophyta</taxon>
        <taxon>Embryophyta</taxon>
        <taxon>Tracheophyta</taxon>
        <taxon>Spermatophyta</taxon>
        <taxon>Magnoliopsida</taxon>
        <taxon>eudicotyledons</taxon>
        <taxon>Gunneridae</taxon>
        <taxon>Pentapetalae</taxon>
        <taxon>asterids</taxon>
        <taxon>lamiids</taxon>
        <taxon>Solanales</taxon>
        <taxon>Solanaceae</taxon>
        <taxon>Solanoideae</taxon>
        <taxon>Solaneae</taxon>
        <taxon>Solanum</taxon>
    </lineage>
</organism>
<name>A0AAF0PSD1_SOLVR</name>
<sequence length="424" mass="48111">MLCLFLWMRVAREGAFYHSIVSTANEIKLIFLEEFGEPKRARSSGQFSCASYGGICSHRGSGSFQCHRLAQLLCQQLKLGCQPEVFMVLAEVSMDMGCYIRTHFGHYEFLGMSFHSTNSPTMFMELTNEGLQVDPAKIEAVRAWTRCTLVTEIKIFVSVSFQWSDECEESFQKFKTFFTLTPVLTLLEEGVDFIVYCNASGVGLGGVLLQKGKISKVTSGLIAFTEDRSSIVEKIHEHLFDYEKLCLIRDKVMEGKPKWLSLILMVSWKLEARFVCPSGSSLQTSLRQGHPRTTPTKYVSDESHGLSLDSVESGPDLSFEEEPIAIFDRQVRKLRTKDITSMKVKLMHHSVGEATWETESDKRSRYPQLFETSESYDAEFFAGECYYAEIFVATDLILTRWEIVPASDIVLMGKCSIERFVIVN</sequence>
<dbReference type="InterPro" id="IPR043502">
    <property type="entry name" value="DNA/RNA_pol_sf"/>
</dbReference>
<dbReference type="EMBL" id="CP133612">
    <property type="protein sequence ID" value="WMV09987.1"/>
    <property type="molecule type" value="Genomic_DNA"/>
</dbReference>
<accession>A0AAF0PSD1</accession>
<feature type="domain" description="Reverse transcriptase/retrotransposon-derived protein RNase H-like" evidence="1">
    <location>
        <begin position="163"/>
        <end position="216"/>
    </location>
</feature>
<dbReference type="AlphaFoldDB" id="A0AAF0PSD1"/>
<keyword evidence="3" id="KW-1185">Reference proteome</keyword>